<proteinExistence type="predicted"/>
<keyword evidence="3" id="KW-1185">Reference proteome</keyword>
<dbReference type="RefSeq" id="WP_146570529.1">
    <property type="nucleotide sequence ID" value="NZ_CP042306.1"/>
</dbReference>
<dbReference type="AlphaFoldDB" id="A0A5B8LH83"/>
<accession>A0A5B8LH83</accession>
<evidence type="ECO:0000256" key="1">
    <source>
        <dbReference type="SAM" id="SignalP"/>
    </source>
</evidence>
<organism evidence="2 3">
    <name type="scientific">Sphingomonas panacisoli</name>
    <dbReference type="NCBI Taxonomy" id="1813879"/>
    <lineage>
        <taxon>Bacteria</taxon>
        <taxon>Pseudomonadati</taxon>
        <taxon>Pseudomonadota</taxon>
        <taxon>Alphaproteobacteria</taxon>
        <taxon>Sphingomonadales</taxon>
        <taxon>Sphingomonadaceae</taxon>
        <taxon>Sphingomonas</taxon>
    </lineage>
</organism>
<keyword evidence="1" id="KW-0732">Signal</keyword>
<dbReference type="EMBL" id="CP042306">
    <property type="protein sequence ID" value="QDZ07266.1"/>
    <property type="molecule type" value="Genomic_DNA"/>
</dbReference>
<feature type="signal peptide" evidence="1">
    <location>
        <begin position="1"/>
        <end position="22"/>
    </location>
</feature>
<gene>
    <name evidence="2" type="ORF">FPZ24_07060</name>
</gene>
<protein>
    <submittedName>
        <fullName evidence="2">Uncharacterized protein</fullName>
    </submittedName>
</protein>
<feature type="chain" id="PRO_5022876417" evidence="1">
    <location>
        <begin position="23"/>
        <end position="92"/>
    </location>
</feature>
<evidence type="ECO:0000313" key="2">
    <source>
        <dbReference type="EMBL" id="QDZ07266.1"/>
    </source>
</evidence>
<reference evidence="2 3" key="1">
    <citation type="submission" date="2019-07" db="EMBL/GenBank/DDBJ databases">
        <title>Full genome sequence of Sphingomonas sp. 4R-6-7(HKS19).</title>
        <authorList>
            <person name="Im W.-T."/>
        </authorList>
    </citation>
    <scope>NUCLEOTIDE SEQUENCE [LARGE SCALE GENOMIC DNA]</scope>
    <source>
        <strain evidence="2 3">HKS19</strain>
    </source>
</reference>
<dbReference type="Proteomes" id="UP000315673">
    <property type="component" value="Chromosome"/>
</dbReference>
<name>A0A5B8LH83_9SPHN</name>
<dbReference type="KEGG" id="spai:FPZ24_07060"/>
<evidence type="ECO:0000313" key="3">
    <source>
        <dbReference type="Proteomes" id="UP000315673"/>
    </source>
</evidence>
<sequence length="92" mass="11006">MKRLLIAAGMAALLLGAAPAVASPQARDQVTGGYGQGYRDDARVERRDWSRKVVRTQERRRDWDRRRHWNDNRRSCRNERRHHRWVRVCGRR</sequence>